<protein>
    <recommendedName>
        <fullName evidence="4">DUF1168-domain-containing protein</fullName>
    </recommendedName>
</protein>
<dbReference type="GO" id="GO:0019901">
    <property type="term" value="F:protein kinase binding"/>
    <property type="evidence" value="ECO:0007669"/>
    <property type="project" value="TreeGrafter"/>
</dbReference>
<dbReference type="GO" id="GO:0005730">
    <property type="term" value="C:nucleolus"/>
    <property type="evidence" value="ECO:0007669"/>
    <property type="project" value="TreeGrafter"/>
</dbReference>
<name>A0AAN6JMD2_9BASI</name>
<dbReference type="Proteomes" id="UP001176521">
    <property type="component" value="Unassembled WGS sequence"/>
</dbReference>
<evidence type="ECO:0000313" key="3">
    <source>
        <dbReference type="Proteomes" id="UP001176521"/>
    </source>
</evidence>
<feature type="compositionally biased region" description="Low complexity" evidence="1">
    <location>
        <begin position="168"/>
        <end position="192"/>
    </location>
</feature>
<feature type="region of interest" description="Disordered" evidence="1">
    <location>
        <begin position="106"/>
        <end position="234"/>
    </location>
</feature>
<dbReference type="GO" id="GO:0004860">
    <property type="term" value="F:protein kinase inhibitor activity"/>
    <property type="evidence" value="ECO:0007669"/>
    <property type="project" value="TreeGrafter"/>
</dbReference>
<sequence>MSTAPQSPQAGPSSTTGAHGQPKPNRARALSPASQQAAHLAKLMANPSKPVHIPAPPKEKELRAPRETMKNVSGSSAGAGSGEFHVYKHARRREYERIRLMEEKANKEKEQALFSEAQQAAAAASEAKTSKNRSRRDKKKEAAAKRKAAAASSDGGSGSGRREEAEEGAPAAKRIRIGQAPGPAPGAAPSGTGDDDAVDGEAAESRGAPTAGGGIKFRRPANASDDDEGEEDDS</sequence>
<feature type="region of interest" description="Disordered" evidence="1">
    <location>
        <begin position="1"/>
        <end position="89"/>
    </location>
</feature>
<dbReference type="PANTHER" id="PTHR13507">
    <property type="entry name" value="PRKR-INTERACTING PROTEIN 1"/>
    <property type="match status" value="1"/>
</dbReference>
<proteinExistence type="predicted"/>
<organism evidence="2 3">
    <name type="scientific">Tilletia horrida</name>
    <dbReference type="NCBI Taxonomy" id="155126"/>
    <lineage>
        <taxon>Eukaryota</taxon>
        <taxon>Fungi</taxon>
        <taxon>Dikarya</taxon>
        <taxon>Basidiomycota</taxon>
        <taxon>Ustilaginomycotina</taxon>
        <taxon>Exobasidiomycetes</taxon>
        <taxon>Tilletiales</taxon>
        <taxon>Tilletiaceae</taxon>
        <taxon>Tilletia</taxon>
    </lineage>
</organism>
<feature type="compositionally biased region" description="Acidic residues" evidence="1">
    <location>
        <begin position="224"/>
        <end position="234"/>
    </location>
</feature>
<feature type="compositionally biased region" description="Low complexity" evidence="1">
    <location>
        <begin position="115"/>
        <end position="127"/>
    </location>
</feature>
<dbReference type="AlphaFoldDB" id="A0AAN6JMD2"/>
<reference evidence="2" key="1">
    <citation type="journal article" date="2023" name="PhytoFront">
        <title>Draft Genome Resources of Seven Strains of Tilletia horrida, Causal Agent of Kernel Smut of Rice.</title>
        <authorList>
            <person name="Khanal S."/>
            <person name="Antony Babu S."/>
            <person name="Zhou X.G."/>
        </authorList>
    </citation>
    <scope>NUCLEOTIDE SEQUENCE</scope>
    <source>
        <strain evidence="2">TX3</strain>
    </source>
</reference>
<feature type="compositionally biased region" description="Polar residues" evidence="1">
    <location>
        <begin position="1"/>
        <end position="18"/>
    </location>
</feature>
<evidence type="ECO:0000313" key="2">
    <source>
        <dbReference type="EMBL" id="KAK0538428.1"/>
    </source>
</evidence>
<keyword evidence="3" id="KW-1185">Reference proteome</keyword>
<dbReference type="InterPro" id="IPR009548">
    <property type="entry name" value="Prkrip1"/>
</dbReference>
<comment type="caution">
    <text evidence="2">The sequence shown here is derived from an EMBL/GenBank/DDBJ whole genome shotgun (WGS) entry which is preliminary data.</text>
</comment>
<accession>A0AAN6JMD2</accession>
<evidence type="ECO:0008006" key="4">
    <source>
        <dbReference type="Google" id="ProtNLM"/>
    </source>
</evidence>
<gene>
    <name evidence="2" type="ORF">OC842_001304</name>
</gene>
<dbReference type="EMBL" id="JAPDMQ010000045">
    <property type="protein sequence ID" value="KAK0538428.1"/>
    <property type="molecule type" value="Genomic_DNA"/>
</dbReference>
<dbReference type="GO" id="GO:0003725">
    <property type="term" value="F:double-stranded RNA binding"/>
    <property type="evidence" value="ECO:0007669"/>
    <property type="project" value="InterPro"/>
</dbReference>
<evidence type="ECO:0000256" key="1">
    <source>
        <dbReference type="SAM" id="MobiDB-lite"/>
    </source>
</evidence>
<feature type="compositionally biased region" description="Acidic residues" evidence="1">
    <location>
        <begin position="193"/>
        <end position="202"/>
    </location>
</feature>
<dbReference type="PANTHER" id="PTHR13507:SF0">
    <property type="entry name" value="PRKR-INTERACTING PROTEIN 1"/>
    <property type="match status" value="1"/>
</dbReference>
<feature type="compositionally biased region" description="Basic and acidic residues" evidence="1">
    <location>
        <begin position="57"/>
        <end position="69"/>
    </location>
</feature>
<dbReference type="Pfam" id="PF06658">
    <property type="entry name" value="DUF1168"/>
    <property type="match status" value="1"/>
</dbReference>